<dbReference type="PANTHER" id="PTHR11346:SF112">
    <property type="entry name" value="GALECTIN"/>
    <property type="match status" value="1"/>
</dbReference>
<dbReference type="Pfam" id="PF00337">
    <property type="entry name" value="Gal-bind_lectin"/>
    <property type="match status" value="1"/>
</dbReference>
<dbReference type="Gene3D" id="2.60.120.200">
    <property type="match status" value="1"/>
</dbReference>
<dbReference type="SUPFAM" id="SSF49899">
    <property type="entry name" value="Concanavalin A-like lectins/glucanases"/>
    <property type="match status" value="2"/>
</dbReference>
<dbReference type="Proteomes" id="UP000830375">
    <property type="component" value="Unassembled WGS sequence"/>
</dbReference>
<dbReference type="InterPro" id="IPR044156">
    <property type="entry name" value="Galectin-like"/>
</dbReference>
<dbReference type="InterPro" id="IPR013320">
    <property type="entry name" value="ConA-like_dom_sf"/>
</dbReference>
<organism evidence="4 5">
    <name type="scientific">Labeo rohita</name>
    <name type="common">Indian major carp</name>
    <name type="synonym">Cyprinus rohita</name>
    <dbReference type="NCBI Taxonomy" id="84645"/>
    <lineage>
        <taxon>Eukaryota</taxon>
        <taxon>Metazoa</taxon>
        <taxon>Chordata</taxon>
        <taxon>Craniata</taxon>
        <taxon>Vertebrata</taxon>
        <taxon>Euteleostomi</taxon>
        <taxon>Actinopterygii</taxon>
        <taxon>Neopterygii</taxon>
        <taxon>Teleostei</taxon>
        <taxon>Ostariophysi</taxon>
        <taxon>Cypriniformes</taxon>
        <taxon>Cyprinidae</taxon>
        <taxon>Labeoninae</taxon>
        <taxon>Labeonini</taxon>
        <taxon>Labeo</taxon>
    </lineage>
</organism>
<dbReference type="InterPro" id="IPR001079">
    <property type="entry name" value="Galectin_CRD"/>
</dbReference>
<evidence type="ECO:0000256" key="2">
    <source>
        <dbReference type="RuleBase" id="RU102079"/>
    </source>
</evidence>
<dbReference type="CDD" id="cd00070">
    <property type="entry name" value="GLECT"/>
    <property type="match status" value="1"/>
</dbReference>
<feature type="domain" description="Galectin" evidence="3">
    <location>
        <begin position="1"/>
        <end position="129"/>
    </location>
</feature>
<keyword evidence="1 2" id="KW-0430">Lectin</keyword>
<sequence>MSFKAGQTLALTGVPNADSTNFAINIGHSAEDIALHMNPRFDAHGDQRTVVCNSFQDGNWCEEVREGSFPFNQNEEFQARLLKITFTNEEFLVTLPDGSQFHFPNRQGAEKYKYMHFEGELKITFTNEEFLVTLPDGSQFHFPNCQGAEKYKYMHFEGEVRIRGIEIKWTNRLNKAT</sequence>
<dbReference type="SMART" id="SM00276">
    <property type="entry name" value="GLECT"/>
    <property type="match status" value="1"/>
</dbReference>
<dbReference type="PANTHER" id="PTHR11346">
    <property type="entry name" value="GALECTIN"/>
    <property type="match status" value="1"/>
</dbReference>
<comment type="caution">
    <text evidence="4">The sequence shown here is derived from an EMBL/GenBank/DDBJ whole genome shotgun (WGS) entry which is preliminary data.</text>
</comment>
<evidence type="ECO:0000313" key="5">
    <source>
        <dbReference type="Proteomes" id="UP000830375"/>
    </source>
</evidence>
<proteinExistence type="predicted"/>
<gene>
    <name evidence="4" type="ORF">H4Q32_010171</name>
</gene>
<dbReference type="EMBL" id="JACTAM010000003">
    <property type="protein sequence ID" value="KAI2666333.1"/>
    <property type="molecule type" value="Genomic_DNA"/>
</dbReference>
<evidence type="ECO:0000313" key="4">
    <source>
        <dbReference type="EMBL" id="KAI2666333.1"/>
    </source>
</evidence>
<accession>A0ABQ8MU38</accession>
<evidence type="ECO:0000256" key="1">
    <source>
        <dbReference type="ARBA" id="ARBA00022734"/>
    </source>
</evidence>
<dbReference type="PROSITE" id="PS51304">
    <property type="entry name" value="GALECTIN"/>
    <property type="match status" value="1"/>
</dbReference>
<keyword evidence="5" id="KW-1185">Reference proteome</keyword>
<name>A0ABQ8MU38_LABRO</name>
<protein>
    <recommendedName>
        <fullName evidence="2">Galectin</fullName>
    </recommendedName>
</protein>
<reference evidence="4 5" key="1">
    <citation type="submission" date="2022-01" db="EMBL/GenBank/DDBJ databases">
        <title>A high-quality chromosome-level genome assembly of rohu carp, Labeo rohita.</title>
        <authorList>
            <person name="Arick M.A. II"/>
            <person name="Hsu C.-Y."/>
            <person name="Magbanua Z."/>
            <person name="Pechanova O."/>
            <person name="Grover C."/>
            <person name="Miller E."/>
            <person name="Thrash A."/>
            <person name="Ezzel L."/>
            <person name="Alam S."/>
            <person name="Benzie J."/>
            <person name="Hamilton M."/>
            <person name="Karsi A."/>
            <person name="Lawrence M.L."/>
            <person name="Peterson D.G."/>
        </authorList>
    </citation>
    <scope>NUCLEOTIDE SEQUENCE [LARGE SCALE GENOMIC DNA]</scope>
    <source>
        <strain evidence="5">BAU-BD-2019</strain>
        <tissue evidence="4">Blood</tissue>
    </source>
</reference>
<dbReference type="SMART" id="SM00908">
    <property type="entry name" value="Gal-bind_lectin"/>
    <property type="match status" value="1"/>
</dbReference>
<evidence type="ECO:0000259" key="3">
    <source>
        <dbReference type="PROSITE" id="PS51304"/>
    </source>
</evidence>